<dbReference type="PANTHER" id="PTHR28661:SF1">
    <property type="entry name" value="MICROTUBULE NUCLEATION FACTOR SSNA1"/>
    <property type="match status" value="1"/>
</dbReference>
<keyword evidence="2" id="KW-0969">Cilium</keyword>
<dbReference type="PANTHER" id="PTHR28661">
    <property type="entry name" value="SJOEGREN SYNDROME NUCLEAR AUTOANTIGEN 1"/>
    <property type="match status" value="1"/>
</dbReference>
<protein>
    <submittedName>
        <fullName evidence="2">Deflagellation inducible protein,13 kDa</fullName>
    </submittedName>
</protein>
<dbReference type="GO" id="GO:0036064">
    <property type="term" value="C:ciliary basal body"/>
    <property type="evidence" value="ECO:0007669"/>
    <property type="project" value="TreeGrafter"/>
</dbReference>
<gene>
    <name evidence="2" type="ORF">JKP88DRAFT_204801</name>
</gene>
<keyword evidence="2" id="KW-0282">Flagellum</keyword>
<keyword evidence="1" id="KW-0175">Coiled coil</keyword>
<dbReference type="Proteomes" id="UP000664859">
    <property type="component" value="Unassembled WGS sequence"/>
</dbReference>
<dbReference type="OrthoDB" id="295355at2759"/>
<dbReference type="EMBL" id="JAFCMP010000017">
    <property type="protein sequence ID" value="KAG5191644.1"/>
    <property type="molecule type" value="Genomic_DNA"/>
</dbReference>
<keyword evidence="2" id="KW-0966">Cell projection</keyword>
<dbReference type="AlphaFoldDB" id="A0A835ZJ27"/>
<comment type="caution">
    <text evidence="2">The sequence shown here is derived from an EMBL/GenBank/DDBJ whole genome shotgun (WGS) entry which is preliminary data.</text>
</comment>
<accession>A0A835ZJ27</accession>
<proteinExistence type="predicted"/>
<feature type="coiled-coil region" evidence="1">
    <location>
        <begin position="8"/>
        <end position="53"/>
    </location>
</feature>
<reference evidence="2" key="1">
    <citation type="submission" date="2021-02" db="EMBL/GenBank/DDBJ databases">
        <title>First Annotated Genome of the Yellow-green Alga Tribonema minus.</title>
        <authorList>
            <person name="Mahan K.M."/>
        </authorList>
    </citation>
    <scope>NUCLEOTIDE SEQUENCE</scope>
    <source>
        <strain evidence="2">UTEX B ZZ1240</strain>
    </source>
</reference>
<organism evidence="2 3">
    <name type="scientific">Tribonema minus</name>
    <dbReference type="NCBI Taxonomy" id="303371"/>
    <lineage>
        <taxon>Eukaryota</taxon>
        <taxon>Sar</taxon>
        <taxon>Stramenopiles</taxon>
        <taxon>Ochrophyta</taxon>
        <taxon>PX clade</taxon>
        <taxon>Xanthophyceae</taxon>
        <taxon>Tribonematales</taxon>
        <taxon>Tribonemataceae</taxon>
        <taxon>Tribonema</taxon>
    </lineage>
</organism>
<evidence type="ECO:0000313" key="2">
    <source>
        <dbReference type="EMBL" id="KAG5191644.1"/>
    </source>
</evidence>
<evidence type="ECO:0000313" key="3">
    <source>
        <dbReference type="Proteomes" id="UP000664859"/>
    </source>
</evidence>
<keyword evidence="3" id="KW-1185">Reference proteome</keyword>
<evidence type="ECO:0000256" key="1">
    <source>
        <dbReference type="SAM" id="Coils"/>
    </source>
</evidence>
<name>A0A835ZJ27_9STRA</name>
<dbReference type="InterPro" id="IPR033362">
    <property type="entry name" value="SSNA1_fam"/>
</dbReference>
<sequence>MAQQGATLQNYNNELVRCIEELREKREEVNRQILKEEEEKAKIQRDLSILTERLGRVNESLARKVTARNEYDHTIQETESAYMKILESSQTLLHVLKRETSNLSKKRQASS</sequence>